<keyword evidence="6 9" id="KW-0811">Translocation</keyword>
<evidence type="ECO:0000256" key="8">
    <source>
        <dbReference type="ARBA" id="ARBA00023242"/>
    </source>
</evidence>
<evidence type="ECO:0000256" key="3">
    <source>
        <dbReference type="ARBA" id="ARBA00022448"/>
    </source>
</evidence>
<dbReference type="GeneID" id="30197794"/>
<dbReference type="GO" id="GO:0031965">
    <property type="term" value="C:nuclear membrane"/>
    <property type="evidence" value="ECO:0007669"/>
    <property type="project" value="UniProtKB-UniRule"/>
</dbReference>
<dbReference type="GO" id="GO:0006606">
    <property type="term" value="P:protein import into nucleus"/>
    <property type="evidence" value="ECO:0007669"/>
    <property type="project" value="EnsemblFungi"/>
</dbReference>
<dbReference type="STRING" id="683960.A0A1E3NYS3"/>
<evidence type="ECO:0000313" key="11">
    <source>
        <dbReference type="Proteomes" id="UP000094112"/>
    </source>
</evidence>
<organism evidence="10 11">
    <name type="scientific">Wickerhamomyces anomalus (strain ATCC 58044 / CBS 1984 / NCYC 433 / NRRL Y-366-8)</name>
    <name type="common">Yeast</name>
    <name type="synonym">Hansenula anomala</name>
    <dbReference type="NCBI Taxonomy" id="683960"/>
    <lineage>
        <taxon>Eukaryota</taxon>
        <taxon>Fungi</taxon>
        <taxon>Dikarya</taxon>
        <taxon>Ascomycota</taxon>
        <taxon>Saccharomycotina</taxon>
        <taxon>Saccharomycetes</taxon>
        <taxon>Phaffomycetales</taxon>
        <taxon>Wickerhamomycetaceae</taxon>
        <taxon>Wickerhamomyces</taxon>
    </lineage>
</organism>
<dbReference type="GO" id="GO:0031080">
    <property type="term" value="C:nuclear pore outer ring"/>
    <property type="evidence" value="ECO:0007669"/>
    <property type="project" value="EnsemblFungi"/>
</dbReference>
<reference evidence="10 11" key="1">
    <citation type="journal article" date="2016" name="Proc. Natl. Acad. Sci. U.S.A.">
        <title>Comparative genomics of biotechnologically important yeasts.</title>
        <authorList>
            <person name="Riley R."/>
            <person name="Haridas S."/>
            <person name="Wolfe K.H."/>
            <person name="Lopes M.R."/>
            <person name="Hittinger C.T."/>
            <person name="Goeker M."/>
            <person name="Salamov A.A."/>
            <person name="Wisecaver J.H."/>
            <person name="Long T.M."/>
            <person name="Calvey C.H."/>
            <person name="Aerts A.L."/>
            <person name="Barry K.W."/>
            <person name="Choi C."/>
            <person name="Clum A."/>
            <person name="Coughlan A.Y."/>
            <person name="Deshpande S."/>
            <person name="Douglass A.P."/>
            <person name="Hanson S.J."/>
            <person name="Klenk H.-P."/>
            <person name="LaButti K.M."/>
            <person name="Lapidus A."/>
            <person name="Lindquist E.A."/>
            <person name="Lipzen A.M."/>
            <person name="Meier-Kolthoff J.P."/>
            <person name="Ohm R.A."/>
            <person name="Otillar R.P."/>
            <person name="Pangilinan J.L."/>
            <person name="Peng Y."/>
            <person name="Rokas A."/>
            <person name="Rosa C.A."/>
            <person name="Scheuner C."/>
            <person name="Sibirny A.A."/>
            <person name="Slot J.C."/>
            <person name="Stielow J.B."/>
            <person name="Sun H."/>
            <person name="Kurtzman C.P."/>
            <person name="Blackwell M."/>
            <person name="Grigoriev I.V."/>
            <person name="Jeffries T.W."/>
        </authorList>
    </citation>
    <scope>NUCLEOTIDE SEQUENCE [LARGE SCALE GENOMIC DNA]</scope>
    <source>
        <strain evidence="11">ATCC 58044 / CBS 1984 / NCYC 433 / NRRL Y-366-8</strain>
    </source>
</reference>
<evidence type="ECO:0000256" key="1">
    <source>
        <dbReference type="ARBA" id="ARBA00004567"/>
    </source>
</evidence>
<dbReference type="Proteomes" id="UP000094112">
    <property type="component" value="Unassembled WGS sequence"/>
</dbReference>
<dbReference type="GO" id="GO:0006406">
    <property type="term" value="P:mRNA export from nucleus"/>
    <property type="evidence" value="ECO:0007669"/>
    <property type="project" value="EnsemblFungi"/>
</dbReference>
<dbReference type="GO" id="GO:0045893">
    <property type="term" value="P:positive regulation of DNA-templated transcription"/>
    <property type="evidence" value="ECO:0007669"/>
    <property type="project" value="EnsemblFungi"/>
</dbReference>
<accession>A0A1E3NYS3</accession>
<feature type="non-terminal residue" evidence="10">
    <location>
        <position position="1"/>
    </location>
</feature>
<evidence type="ECO:0000256" key="5">
    <source>
        <dbReference type="ARBA" id="ARBA00022927"/>
    </source>
</evidence>
<evidence type="ECO:0000256" key="9">
    <source>
        <dbReference type="RuleBase" id="RU365073"/>
    </source>
</evidence>
<dbReference type="Pfam" id="PF07575">
    <property type="entry name" value="Nucleopor_Nup85"/>
    <property type="match status" value="1"/>
</dbReference>
<evidence type="ECO:0000256" key="7">
    <source>
        <dbReference type="ARBA" id="ARBA00023132"/>
    </source>
</evidence>
<evidence type="ECO:0000256" key="4">
    <source>
        <dbReference type="ARBA" id="ARBA00022816"/>
    </source>
</evidence>
<comment type="similarity">
    <text evidence="2 9">Belongs to the nucleoporin Nup85 family.</text>
</comment>
<dbReference type="GO" id="GO:0017056">
    <property type="term" value="F:structural constituent of nuclear pore"/>
    <property type="evidence" value="ECO:0007669"/>
    <property type="project" value="EnsemblFungi"/>
</dbReference>
<proteinExistence type="inferred from homology"/>
<dbReference type="EMBL" id="KV454213">
    <property type="protein sequence ID" value="ODQ57737.1"/>
    <property type="molecule type" value="Genomic_DNA"/>
</dbReference>
<dbReference type="OrthoDB" id="17644at2759"/>
<keyword evidence="4 9" id="KW-0509">mRNA transport</keyword>
<dbReference type="GO" id="GO:0051664">
    <property type="term" value="P:nuclear pore localization"/>
    <property type="evidence" value="ECO:0007669"/>
    <property type="project" value="EnsemblFungi"/>
</dbReference>
<dbReference type="RefSeq" id="XP_019036944.1">
    <property type="nucleotide sequence ID" value="XM_019180548.1"/>
</dbReference>
<evidence type="ECO:0000256" key="6">
    <source>
        <dbReference type="ARBA" id="ARBA00023010"/>
    </source>
</evidence>
<keyword evidence="3 9" id="KW-0813">Transport</keyword>
<keyword evidence="9" id="KW-0472">Membrane</keyword>
<evidence type="ECO:0000256" key="2">
    <source>
        <dbReference type="ARBA" id="ARBA00005573"/>
    </source>
</evidence>
<keyword evidence="7 9" id="KW-0906">Nuclear pore complex</keyword>
<keyword evidence="8 9" id="KW-0539">Nucleus</keyword>
<evidence type="ECO:0000313" key="10">
    <source>
        <dbReference type="EMBL" id="ODQ57737.1"/>
    </source>
</evidence>
<comment type="subcellular location">
    <subcellularLocation>
        <location evidence="1 9">Nucleus</location>
        <location evidence="1 9">Nuclear pore complex</location>
    </subcellularLocation>
</comment>
<sequence>LYPATIPQFDSSPLYTDYISSLYSIYEALGDERYYSVATIGLIKKNAQKEQTEVLNKAMSLTIKELELYIERKQDQEDSDASIFELEECLFILNCLKAVYFAEDYEVPTLLSNWVNRADPQPSLELSESIMNSAKPYEHPFFWKFVNQLVLRGLYQNASEAIKSSNYQDLSKTDINLFNLFTDAENLLRNYPNQASPDIFKQWKKAAATAASNASIRNSNNTELTKSIKTLFSILAGNKSAILDSSDTWYEALVGLIYYHIPSAELLNEYFQDVLQHHQPDRTVVWEVASVDIFEGNFLQVLRSLSSFNTATAAYVSALCEAKGLLRGYSLDEDENGKISSTFASLLDQDLFSTRNVSEFLLHGHALDCLAVEALIPVGIGLLALSRNPTARSVIAEYVPKYNFKTNDDIEWALTICASLKLPQIAHVIFRIAAQRSLSNGLLLEALTLFARAGEIEFVKHHCWLIFESSLIRGEPIDDIIINAVVDDSIVIQDIDPETLKLSPVLRQLLAPYAILYQFWKLKKEGSLNLALNRLISLLKFPHLPPRLFGLLISQILPFIIFLTPPKVLSKNELLTVVKILDEFDEQ</sequence>
<protein>
    <recommendedName>
        <fullName evidence="9">Nuclear pore complex protein Nup85</fullName>
    </recommendedName>
</protein>
<name>A0A1E3NYS3_WICAA</name>
<dbReference type="PANTHER" id="PTHR13373">
    <property type="entry name" value="FROUNT PROTEIN-RELATED"/>
    <property type="match status" value="1"/>
</dbReference>
<dbReference type="GO" id="GO:0000055">
    <property type="term" value="P:ribosomal large subunit export from nucleus"/>
    <property type="evidence" value="ECO:0007669"/>
    <property type="project" value="EnsemblFungi"/>
</dbReference>
<feature type="non-terminal residue" evidence="10">
    <location>
        <position position="587"/>
    </location>
</feature>
<dbReference type="PANTHER" id="PTHR13373:SF21">
    <property type="entry name" value="NUCLEAR PORE COMPLEX PROTEIN NUP85"/>
    <property type="match status" value="1"/>
</dbReference>
<keyword evidence="11" id="KW-1185">Reference proteome</keyword>
<dbReference type="InterPro" id="IPR011502">
    <property type="entry name" value="Nucleoporin_Nup85"/>
</dbReference>
<gene>
    <name evidence="10" type="ORF">WICANDRAFT_12928</name>
</gene>
<comment type="subunit">
    <text evidence="9">Component of the nuclear pore complex (NPC).</text>
</comment>
<comment type="function">
    <text evidence="9">Functions as a component of the nuclear pore complex (NPC).</text>
</comment>
<dbReference type="AlphaFoldDB" id="A0A1E3NYS3"/>
<keyword evidence="5 9" id="KW-0653">Protein transport</keyword>